<feature type="compositionally biased region" description="Polar residues" evidence="1">
    <location>
        <begin position="201"/>
        <end position="214"/>
    </location>
</feature>
<dbReference type="OrthoDB" id="4188313at2759"/>
<feature type="region of interest" description="Disordered" evidence="1">
    <location>
        <begin position="35"/>
        <end position="58"/>
    </location>
</feature>
<dbReference type="Proteomes" id="UP000177622">
    <property type="component" value="Unassembled WGS sequence"/>
</dbReference>
<feature type="compositionally biased region" description="Polar residues" evidence="1">
    <location>
        <begin position="138"/>
        <end position="149"/>
    </location>
</feature>
<organism evidence="2 3">
    <name type="scientific">Penicillium arizonense</name>
    <dbReference type="NCBI Taxonomy" id="1835702"/>
    <lineage>
        <taxon>Eukaryota</taxon>
        <taxon>Fungi</taxon>
        <taxon>Dikarya</taxon>
        <taxon>Ascomycota</taxon>
        <taxon>Pezizomycotina</taxon>
        <taxon>Eurotiomycetes</taxon>
        <taxon>Eurotiomycetidae</taxon>
        <taxon>Eurotiales</taxon>
        <taxon>Aspergillaceae</taxon>
        <taxon>Penicillium</taxon>
    </lineage>
</organism>
<comment type="caution">
    <text evidence="2">The sequence shown here is derived from an EMBL/GenBank/DDBJ whole genome shotgun (WGS) entry which is preliminary data.</text>
</comment>
<protein>
    <submittedName>
        <fullName evidence="2">Uncharacterized protein</fullName>
    </submittedName>
</protein>
<evidence type="ECO:0000313" key="3">
    <source>
        <dbReference type="Proteomes" id="UP000177622"/>
    </source>
</evidence>
<evidence type="ECO:0000313" key="2">
    <source>
        <dbReference type="EMBL" id="OGE57388.1"/>
    </source>
</evidence>
<dbReference type="STRING" id="1835702.A0A1F5LW53"/>
<feature type="compositionally biased region" description="Polar residues" evidence="1">
    <location>
        <begin position="39"/>
        <end position="58"/>
    </location>
</feature>
<evidence type="ECO:0000256" key="1">
    <source>
        <dbReference type="SAM" id="MobiDB-lite"/>
    </source>
</evidence>
<feature type="compositionally biased region" description="Polar residues" evidence="1">
    <location>
        <begin position="176"/>
        <end position="193"/>
    </location>
</feature>
<name>A0A1F5LW53_PENAI</name>
<sequence length="482" mass="53418">MERKLSAKATKMRRRLTFTRSSSTRYRSCTVVPSAEVSPCSSRPRSATNPESPTYGENTMWDSIDASRCYNFTDEPGFFRPASPFIERQHIDEDLVLDIKHACALLSHSIDRGIPIGLSYQSAVPNWTGKKAARPSSAEVSSSLNQNALLSPPKPFKSATDVDTELHDSGMDMSFHSPQQTGRPYGNSVSGTEASARFYNKRSSISPPHSPTSERASRSRGESLIQSLADRGSIQPDYPLSLGRSRSSSPVPFPYSPDQANDEWRSGQTTPPSPIIENAQNIKEQSTATITVSETEIKTTTSTITEESETPSQPCLGEEGMTWLRASKGIQHLAEEEKQKEKAKASKKENTSGRFYSCNAAAFQIIDSPEWLTKNIWESRDPSVYGEASLARNREGRWGSVSTSGDESRDGYPVQWFIGAGAVSSRDLSYSSSLYPVDEFKHQEAAYSVVVPSLQPRRRREKAQFLLRKLAGFRGRRKEGEC</sequence>
<feature type="region of interest" description="Disordered" evidence="1">
    <location>
        <begin position="138"/>
        <end position="275"/>
    </location>
</feature>
<gene>
    <name evidence="2" type="ORF">PENARI_c002G00414</name>
</gene>
<keyword evidence="3" id="KW-1185">Reference proteome</keyword>
<dbReference type="GeneID" id="34571897"/>
<reference evidence="2 3" key="1">
    <citation type="journal article" date="2016" name="Sci. Rep.">
        <title>Penicillium arizonense, a new, genome sequenced fungal species, reveals a high chemical diversity in secreted metabolites.</title>
        <authorList>
            <person name="Grijseels S."/>
            <person name="Nielsen J.C."/>
            <person name="Randelovic M."/>
            <person name="Nielsen J."/>
            <person name="Nielsen K.F."/>
            <person name="Workman M."/>
            <person name="Frisvad J.C."/>
        </authorList>
    </citation>
    <scope>NUCLEOTIDE SEQUENCE [LARGE SCALE GENOMIC DNA]</scope>
    <source>
        <strain evidence="2 3">CBS 141311</strain>
    </source>
</reference>
<dbReference type="AlphaFoldDB" id="A0A1F5LW53"/>
<dbReference type="RefSeq" id="XP_022492813.1">
    <property type="nucleotide sequence ID" value="XM_022627163.1"/>
</dbReference>
<proteinExistence type="predicted"/>
<feature type="compositionally biased region" description="Low complexity" evidence="1">
    <location>
        <begin position="239"/>
        <end position="250"/>
    </location>
</feature>
<dbReference type="EMBL" id="LXJU01000002">
    <property type="protein sequence ID" value="OGE57388.1"/>
    <property type="molecule type" value="Genomic_DNA"/>
</dbReference>
<accession>A0A1F5LW53</accession>